<dbReference type="Proteomes" id="UP000231503">
    <property type="component" value="Unassembled WGS sequence"/>
</dbReference>
<dbReference type="Gene3D" id="1.10.3210.10">
    <property type="entry name" value="Hypothetical protein af1432"/>
    <property type="match status" value="1"/>
</dbReference>
<evidence type="ECO:0000313" key="1">
    <source>
        <dbReference type="EMBL" id="PIR69244.1"/>
    </source>
</evidence>
<proteinExistence type="predicted"/>
<dbReference type="GO" id="GO:0008893">
    <property type="term" value="F:guanosine-3',5'-bis(diphosphate) 3'-diphosphatase activity"/>
    <property type="evidence" value="ECO:0007669"/>
    <property type="project" value="TreeGrafter"/>
</dbReference>
<accession>A0A2H0TE56</accession>
<sequence length="200" mass="22751">MTRGTIIDKALQKAEILHKGQVRKSDGVTPYITHLKEVAGILKKYTSDEHVIAAGILHDAIEDTPYTPEALEHDFGLVIRDIVMGVTEKKMRDGKKIPWKVRKEAYLHNLQHVSRNSLLVCAADKVHNMNSCVHDFQKQGSSVWSSFNAEPKEQVWYYGAVLHILTGRLRHSRAKGILAEYRVAFDRFCGIAESFYAQYE</sequence>
<dbReference type="SUPFAM" id="SSF109604">
    <property type="entry name" value="HD-domain/PDEase-like"/>
    <property type="match status" value="1"/>
</dbReference>
<protein>
    <submittedName>
        <fullName evidence="1">Bifunctional (P)ppGpp synthetase/guanosine-3',5'-bis(Diphosphate) 3'-pyrophosphohydrolase</fullName>
    </submittedName>
</protein>
<dbReference type="PANTHER" id="PTHR46246:SF1">
    <property type="entry name" value="GUANOSINE-3',5'-BIS(DIPHOSPHATE) 3'-PYROPHOSPHOHYDROLASE MESH1"/>
    <property type="match status" value="1"/>
</dbReference>
<dbReference type="Pfam" id="PF13328">
    <property type="entry name" value="HD_4"/>
    <property type="match status" value="1"/>
</dbReference>
<gene>
    <name evidence="1" type="ORF">COU47_04055</name>
</gene>
<dbReference type="PANTHER" id="PTHR46246">
    <property type="entry name" value="GUANOSINE-3',5'-BIS(DIPHOSPHATE) 3'-PYROPHOSPHOHYDROLASE MESH1"/>
    <property type="match status" value="1"/>
</dbReference>
<dbReference type="EMBL" id="PFCO01000009">
    <property type="protein sequence ID" value="PIR69244.1"/>
    <property type="molecule type" value="Genomic_DNA"/>
</dbReference>
<dbReference type="AlphaFoldDB" id="A0A2H0TE56"/>
<reference evidence="2" key="1">
    <citation type="submission" date="2017-09" db="EMBL/GenBank/DDBJ databases">
        <title>Depth-based differentiation of microbial function through sediment-hosted aquifers and enrichment of novel symbionts in the deep terrestrial subsurface.</title>
        <authorList>
            <person name="Probst A.J."/>
            <person name="Ladd B."/>
            <person name="Jarett J.K."/>
            <person name="Geller-Mcgrath D.E."/>
            <person name="Sieber C.M.K."/>
            <person name="Emerson J.B."/>
            <person name="Anantharaman K."/>
            <person name="Thomas B.C."/>
            <person name="Malmstrom R."/>
            <person name="Stieglmeier M."/>
            <person name="Klingl A."/>
            <person name="Woyke T."/>
            <person name="Ryan C.M."/>
            <person name="Banfield J.F."/>
        </authorList>
    </citation>
    <scope>NUCLEOTIDE SEQUENCE [LARGE SCALE GENOMIC DNA]</scope>
</reference>
<organism evidence="1 2">
    <name type="scientific">Candidatus Niyogibacteria bacterium CG10_big_fil_rev_8_21_14_0_10_46_36</name>
    <dbReference type="NCBI Taxonomy" id="1974726"/>
    <lineage>
        <taxon>Bacteria</taxon>
        <taxon>Candidatus Niyogiibacteriota</taxon>
    </lineage>
</organism>
<dbReference type="InterPro" id="IPR052194">
    <property type="entry name" value="MESH1"/>
</dbReference>
<comment type="caution">
    <text evidence="1">The sequence shown here is derived from an EMBL/GenBank/DDBJ whole genome shotgun (WGS) entry which is preliminary data.</text>
</comment>
<keyword evidence="1" id="KW-0378">Hydrolase</keyword>
<evidence type="ECO:0000313" key="2">
    <source>
        <dbReference type="Proteomes" id="UP000231503"/>
    </source>
</evidence>
<name>A0A2H0TE56_9BACT</name>